<evidence type="ECO:0000313" key="2">
    <source>
        <dbReference type="Proteomes" id="UP000694906"/>
    </source>
</evidence>
<evidence type="ECO:0000313" key="3">
    <source>
        <dbReference type="RefSeq" id="XP_021116520.1"/>
    </source>
</evidence>
<gene>
    <name evidence="3" type="primary">LOC110349909</name>
</gene>
<sequence>MPLFASFLRAARSARSLAEEGPGSPSLLFNQVAVLFTGTLATAQAPLQTVGTAAPNPTTVCSGVSEPKGRGWAGLRLRYCHGDDKPEAALAGPAGGEGCKPAETGARRSALDGWNVEKPWRPLQLTLLGSLLAQVVVGSAPERPRPAPLAPASCGRAAPPRPPPAPPAVATAPRANGRWQPACAALRGLAPATRERPRPVRPAAEESTQFITELLCWLLEGGDSENSEDPVVQPGLAWNFTVLLPQHPECLHCRASEQCRDYSVPCVIVKRPSVQRYRVTLSRSPHCWLSQVWAQTLCFQCQVINFTLSLTPIGNASAETPHSVKPVQGIISVRQTAAKKTFTSVSMGFRLWPVKTQSWKNTCQNRFSTRRWSL</sequence>
<accession>A0AAX6T4N5</accession>
<feature type="region of interest" description="Disordered" evidence="1">
    <location>
        <begin position="141"/>
        <end position="174"/>
    </location>
</feature>
<name>A0AAX6T4N5_HETGA</name>
<dbReference type="RefSeq" id="XP_021116520.1">
    <property type="nucleotide sequence ID" value="XM_021260861.1"/>
</dbReference>
<keyword evidence="2" id="KW-1185">Reference proteome</keyword>
<reference evidence="3" key="1">
    <citation type="submission" date="2025-08" db="UniProtKB">
        <authorList>
            <consortium name="RefSeq"/>
        </authorList>
    </citation>
    <scope>IDENTIFICATION</scope>
</reference>
<proteinExistence type="predicted"/>
<dbReference type="Proteomes" id="UP000694906">
    <property type="component" value="Unplaced"/>
</dbReference>
<protein>
    <submittedName>
        <fullName evidence="3">Uncharacterized protein LOC110349909</fullName>
    </submittedName>
</protein>
<evidence type="ECO:0000256" key="1">
    <source>
        <dbReference type="SAM" id="MobiDB-lite"/>
    </source>
</evidence>
<dbReference type="GeneID" id="110349909"/>
<dbReference type="AlphaFoldDB" id="A0AAX6T4N5"/>
<organism evidence="2 3">
    <name type="scientific">Heterocephalus glaber</name>
    <name type="common">Naked mole rat</name>
    <dbReference type="NCBI Taxonomy" id="10181"/>
    <lineage>
        <taxon>Eukaryota</taxon>
        <taxon>Metazoa</taxon>
        <taxon>Chordata</taxon>
        <taxon>Craniata</taxon>
        <taxon>Vertebrata</taxon>
        <taxon>Euteleostomi</taxon>
        <taxon>Mammalia</taxon>
        <taxon>Eutheria</taxon>
        <taxon>Euarchontoglires</taxon>
        <taxon>Glires</taxon>
        <taxon>Rodentia</taxon>
        <taxon>Hystricomorpha</taxon>
        <taxon>Bathyergidae</taxon>
        <taxon>Heterocephalus</taxon>
    </lineage>
</organism>